<evidence type="ECO:0000256" key="7">
    <source>
        <dbReference type="ARBA" id="ARBA00023136"/>
    </source>
</evidence>
<protein>
    <recommendedName>
        <fullName evidence="3">Conserved oligomeric Golgi complex subunit 8</fullName>
    </recommendedName>
    <alternativeName>
        <fullName evidence="8">Component of oligomeric Golgi complex 8</fullName>
    </alternativeName>
</protein>
<dbReference type="SUPFAM" id="SSF56672">
    <property type="entry name" value="DNA/RNA polymerases"/>
    <property type="match status" value="1"/>
</dbReference>
<name>A0A8B9FN90_9PSIT</name>
<evidence type="ECO:0000256" key="5">
    <source>
        <dbReference type="ARBA" id="ARBA00022927"/>
    </source>
</evidence>
<evidence type="ECO:0000313" key="9">
    <source>
        <dbReference type="Ensembl" id="ENSACOP00000009478.1"/>
    </source>
</evidence>
<evidence type="ECO:0000313" key="10">
    <source>
        <dbReference type="Proteomes" id="UP000694522"/>
    </source>
</evidence>
<dbReference type="GO" id="GO:0017119">
    <property type="term" value="C:Golgi transport complex"/>
    <property type="evidence" value="ECO:0007669"/>
    <property type="project" value="InterPro"/>
</dbReference>
<proteinExistence type="inferred from homology"/>
<dbReference type="Gene3D" id="3.10.10.10">
    <property type="entry name" value="HIV Type 1 Reverse Transcriptase, subunit A, domain 1"/>
    <property type="match status" value="1"/>
</dbReference>
<sequence length="443" mass="49164">MEEIEQLCTLPGLSEDPSVVGLLKVEEQQVAITTTPVHQWPYRTNRDSLIPIHKLICRLESQGVISRTCSPFNSPMRPVRKSNGVWRPTVDYCGLNEVTPPLSAAVPDILELQYELESKAAKWYARIDIANAFFSIPLAAECRPQIAGHVLSFLCLQSSNTKSPSVNTALHQLLRRKLTATAEPRTDIFTEAELHIKLLQPWDSWLRSIQVSIPDDDPYFHITKAIELLLLHSKGQALNQKAIFHGWVLQKVSKFLQTLECNLCCRVGSSLDSLLGQCMNFGLSFSRVGANFCGQLATLFQHVATATFRKVVEEAVEKFREEMNSYMLISALTVLGGSAGGLVPTAQPGMLQPPMVLLDFLPLTCFLNDLLVAFSDLWLCCPVALAQDVTTCLEDMFGYVTKTTLAFHCAEIFCTAFLDDLLPYLNHCLQVLFPPVTDCAGTG</sequence>
<keyword evidence="5" id="KW-0653">Protein transport</keyword>
<dbReference type="Pfam" id="PF04124">
    <property type="entry name" value="Dor1"/>
    <property type="match status" value="2"/>
</dbReference>
<dbReference type="PANTHER" id="PTHR21311:SF0">
    <property type="entry name" value="CONSERVED OLIGOMERIC GOLGI COMPLEX SUBUNIT 8"/>
    <property type="match status" value="1"/>
</dbReference>
<keyword evidence="10" id="KW-1185">Reference proteome</keyword>
<organism evidence="9 10">
    <name type="scientific">Amazona collaria</name>
    <name type="common">yellow-billed parrot</name>
    <dbReference type="NCBI Taxonomy" id="241587"/>
    <lineage>
        <taxon>Eukaryota</taxon>
        <taxon>Metazoa</taxon>
        <taxon>Chordata</taxon>
        <taxon>Craniata</taxon>
        <taxon>Vertebrata</taxon>
        <taxon>Euteleostomi</taxon>
        <taxon>Archelosauria</taxon>
        <taxon>Archosauria</taxon>
        <taxon>Dinosauria</taxon>
        <taxon>Saurischia</taxon>
        <taxon>Theropoda</taxon>
        <taxon>Coelurosauria</taxon>
        <taxon>Aves</taxon>
        <taxon>Neognathae</taxon>
        <taxon>Neoaves</taxon>
        <taxon>Telluraves</taxon>
        <taxon>Australaves</taxon>
        <taxon>Psittaciformes</taxon>
        <taxon>Psittacidae</taxon>
        <taxon>Amazona</taxon>
    </lineage>
</organism>
<dbReference type="Ensembl" id="ENSACOT00000009806.1">
    <property type="protein sequence ID" value="ENSACOP00000009478.1"/>
    <property type="gene ID" value="ENSACOG00000006621.1"/>
</dbReference>
<dbReference type="Proteomes" id="UP000694522">
    <property type="component" value="Unplaced"/>
</dbReference>
<evidence type="ECO:0000256" key="4">
    <source>
        <dbReference type="ARBA" id="ARBA00022448"/>
    </source>
</evidence>
<evidence type="ECO:0000256" key="6">
    <source>
        <dbReference type="ARBA" id="ARBA00023034"/>
    </source>
</evidence>
<dbReference type="GO" id="GO:0000139">
    <property type="term" value="C:Golgi membrane"/>
    <property type="evidence" value="ECO:0007669"/>
    <property type="project" value="UniProtKB-SubCell"/>
</dbReference>
<keyword evidence="4" id="KW-0813">Transport</keyword>
<dbReference type="InterPro" id="IPR007255">
    <property type="entry name" value="COG8"/>
</dbReference>
<reference evidence="9" key="1">
    <citation type="submission" date="2025-08" db="UniProtKB">
        <authorList>
            <consortium name="Ensembl"/>
        </authorList>
    </citation>
    <scope>IDENTIFICATION</scope>
</reference>
<dbReference type="PANTHER" id="PTHR21311">
    <property type="entry name" value="CONSERVED OLIGOMERIC GOLGI COMPLEX COMPONENT 8"/>
    <property type="match status" value="1"/>
</dbReference>
<comment type="subcellular location">
    <subcellularLocation>
        <location evidence="1">Golgi apparatus membrane</location>
        <topology evidence="1">Peripheral membrane protein</topology>
    </subcellularLocation>
</comment>
<evidence type="ECO:0000256" key="2">
    <source>
        <dbReference type="ARBA" id="ARBA00006419"/>
    </source>
</evidence>
<accession>A0A8B9FN90</accession>
<dbReference type="InterPro" id="IPR043502">
    <property type="entry name" value="DNA/RNA_pol_sf"/>
</dbReference>
<dbReference type="AlphaFoldDB" id="A0A8B9FN90"/>
<reference evidence="9" key="2">
    <citation type="submission" date="2025-09" db="UniProtKB">
        <authorList>
            <consortium name="Ensembl"/>
        </authorList>
    </citation>
    <scope>IDENTIFICATION</scope>
</reference>
<dbReference type="GO" id="GO:0006891">
    <property type="term" value="P:intra-Golgi vesicle-mediated transport"/>
    <property type="evidence" value="ECO:0007669"/>
    <property type="project" value="TreeGrafter"/>
</dbReference>
<comment type="similarity">
    <text evidence="2">Belongs to the COG8 family.</text>
</comment>
<evidence type="ECO:0000256" key="8">
    <source>
        <dbReference type="ARBA" id="ARBA00031347"/>
    </source>
</evidence>
<evidence type="ECO:0000256" key="1">
    <source>
        <dbReference type="ARBA" id="ARBA00004395"/>
    </source>
</evidence>
<dbReference type="GO" id="GO:0015031">
    <property type="term" value="P:protein transport"/>
    <property type="evidence" value="ECO:0007669"/>
    <property type="project" value="UniProtKB-KW"/>
</dbReference>
<keyword evidence="6" id="KW-0333">Golgi apparatus</keyword>
<evidence type="ECO:0000256" key="3">
    <source>
        <dbReference type="ARBA" id="ARBA00020983"/>
    </source>
</evidence>
<keyword evidence="7" id="KW-0472">Membrane</keyword>